<dbReference type="InterPro" id="IPR011335">
    <property type="entry name" value="Restrct_endonuc-II-like"/>
</dbReference>
<sequence>MEVTTQIPTTLEERLKYGTELRIAASWEDFLEILPAAEYRVEYYGGEIISVMGQASDNHELIVAAIIKLISNLLDKDDTYYIYGSNLPLYAEGITKNYYNADCTVVRGKAEKKEVLPGVNATTNPVLLVEVLSPSTEQEDLSTKLRHYREMPSVQQLLFIHSTSMRVTSYTREPEQDGWLLRDFTAESESCPVLGEGGFLLRDLYRKVTF</sequence>
<evidence type="ECO:0000313" key="2">
    <source>
        <dbReference type="EMBL" id="KGE88779.1"/>
    </source>
</evidence>
<gene>
    <name evidence="2" type="ORF">IX84_06440</name>
</gene>
<dbReference type="SUPFAM" id="SSF52980">
    <property type="entry name" value="Restriction endonuclease-like"/>
    <property type="match status" value="1"/>
</dbReference>
<feature type="domain" description="Putative restriction endonuclease" evidence="1">
    <location>
        <begin position="27"/>
        <end position="189"/>
    </location>
</feature>
<dbReference type="PANTHER" id="PTHR36558:SF1">
    <property type="entry name" value="RESTRICTION ENDONUCLEASE DOMAIN-CONTAINING PROTEIN-RELATED"/>
    <property type="match status" value="1"/>
</dbReference>
<dbReference type="InterPro" id="IPR012296">
    <property type="entry name" value="Nuclease_put_TT1808"/>
</dbReference>
<dbReference type="AlphaFoldDB" id="A0A098S868"/>
<dbReference type="Gene3D" id="3.90.1570.10">
    <property type="entry name" value="tt1808, chain A"/>
    <property type="match status" value="1"/>
</dbReference>
<proteinExistence type="predicted"/>
<protein>
    <recommendedName>
        <fullName evidence="1">Putative restriction endonuclease domain-containing protein</fullName>
    </recommendedName>
</protein>
<dbReference type="OrthoDB" id="943224at2"/>
<accession>A0A098S868</accession>
<name>A0A098S868_9BACT</name>
<dbReference type="CDD" id="cd06260">
    <property type="entry name" value="DUF820-like"/>
    <property type="match status" value="1"/>
</dbReference>
<dbReference type="STRING" id="1524460.IX84_06440"/>
<dbReference type="Pfam" id="PF05685">
    <property type="entry name" value="Uma2"/>
    <property type="match status" value="1"/>
</dbReference>
<organism evidence="2 3">
    <name type="scientific">Phaeodactylibacter xiamenensis</name>
    <dbReference type="NCBI Taxonomy" id="1524460"/>
    <lineage>
        <taxon>Bacteria</taxon>
        <taxon>Pseudomonadati</taxon>
        <taxon>Bacteroidota</taxon>
        <taxon>Saprospiria</taxon>
        <taxon>Saprospirales</taxon>
        <taxon>Haliscomenobacteraceae</taxon>
        <taxon>Phaeodactylibacter</taxon>
    </lineage>
</organism>
<comment type="caution">
    <text evidence="2">The sequence shown here is derived from an EMBL/GenBank/DDBJ whole genome shotgun (WGS) entry which is preliminary data.</text>
</comment>
<dbReference type="Proteomes" id="UP000029736">
    <property type="component" value="Unassembled WGS sequence"/>
</dbReference>
<dbReference type="PANTHER" id="PTHR36558">
    <property type="entry name" value="GLR1098 PROTEIN"/>
    <property type="match status" value="1"/>
</dbReference>
<evidence type="ECO:0000313" key="3">
    <source>
        <dbReference type="Proteomes" id="UP000029736"/>
    </source>
</evidence>
<dbReference type="EMBL" id="JPOS01000016">
    <property type="protein sequence ID" value="KGE88779.1"/>
    <property type="molecule type" value="Genomic_DNA"/>
</dbReference>
<dbReference type="InterPro" id="IPR008538">
    <property type="entry name" value="Uma2"/>
</dbReference>
<keyword evidence="3" id="KW-1185">Reference proteome</keyword>
<dbReference type="RefSeq" id="WP_044217622.1">
    <property type="nucleotide sequence ID" value="NZ_JBKAGJ010000001.1"/>
</dbReference>
<reference evidence="2 3" key="1">
    <citation type="journal article" date="2014" name="Int. J. Syst. Evol. Microbiol.">
        <title>Phaeodactylibacter xiamenensis gen. nov., sp. nov., a member of the family Saprospiraceae isolated from the marine alga Phaeodactylum tricornutum.</title>
        <authorList>
            <person name="Chen Z.Jr."/>
            <person name="Lei X."/>
            <person name="Lai Q."/>
            <person name="Li Y."/>
            <person name="Zhang B."/>
            <person name="Zhang J."/>
            <person name="Zhang H."/>
            <person name="Yang L."/>
            <person name="Zheng W."/>
            <person name="Tian Y."/>
            <person name="Yu Z."/>
            <person name="Xu H.Jr."/>
            <person name="Zheng T."/>
        </authorList>
    </citation>
    <scope>NUCLEOTIDE SEQUENCE [LARGE SCALE GENOMIC DNA]</scope>
    <source>
        <strain evidence="2 3">KD52</strain>
    </source>
</reference>
<evidence type="ECO:0000259" key="1">
    <source>
        <dbReference type="Pfam" id="PF05685"/>
    </source>
</evidence>